<evidence type="ECO:0000313" key="4">
    <source>
        <dbReference type="RefSeq" id="XP_010490375.1"/>
    </source>
</evidence>
<name>A0ABM0XSH6_CAMSA</name>
<evidence type="ECO:0000313" key="3">
    <source>
        <dbReference type="Proteomes" id="UP000694864"/>
    </source>
</evidence>
<organism evidence="3 4">
    <name type="scientific">Camelina sativa</name>
    <name type="common">False flax</name>
    <name type="synonym">Myagrum sativum</name>
    <dbReference type="NCBI Taxonomy" id="90675"/>
    <lineage>
        <taxon>Eukaryota</taxon>
        <taxon>Viridiplantae</taxon>
        <taxon>Streptophyta</taxon>
        <taxon>Embryophyta</taxon>
        <taxon>Tracheophyta</taxon>
        <taxon>Spermatophyta</taxon>
        <taxon>Magnoliopsida</taxon>
        <taxon>eudicotyledons</taxon>
        <taxon>Gunneridae</taxon>
        <taxon>Pentapetalae</taxon>
        <taxon>rosids</taxon>
        <taxon>malvids</taxon>
        <taxon>Brassicales</taxon>
        <taxon>Brassicaceae</taxon>
        <taxon>Camelineae</taxon>
        <taxon>Camelina</taxon>
    </lineage>
</organism>
<dbReference type="Proteomes" id="UP000694864">
    <property type="component" value="Chromosome 19"/>
</dbReference>
<accession>A0ABM0XSH6</accession>
<dbReference type="RefSeq" id="XP_010490375.1">
    <property type="nucleotide sequence ID" value="XM_010492073.1"/>
</dbReference>
<dbReference type="GeneID" id="104768145"/>
<feature type="compositionally biased region" description="Polar residues" evidence="2">
    <location>
        <begin position="16"/>
        <end position="25"/>
    </location>
</feature>
<feature type="coiled-coil region" evidence="1">
    <location>
        <begin position="132"/>
        <end position="183"/>
    </location>
</feature>
<reference evidence="4" key="2">
    <citation type="submission" date="2025-08" db="UniProtKB">
        <authorList>
            <consortium name="RefSeq"/>
        </authorList>
    </citation>
    <scope>IDENTIFICATION</scope>
    <source>
        <tissue evidence="4">Leaf</tissue>
    </source>
</reference>
<feature type="region of interest" description="Disordered" evidence="2">
    <location>
        <begin position="1"/>
        <end position="25"/>
    </location>
</feature>
<keyword evidence="1" id="KW-0175">Coiled coil</keyword>
<evidence type="ECO:0000256" key="2">
    <source>
        <dbReference type="SAM" id="MobiDB-lite"/>
    </source>
</evidence>
<sequence>MNIVTKDGGGCANANPPATNNDVGSSSWRRLYAKRPSLMCNGGTEWRVLKNIFLALRVSLLKIAIIVNLAGGSRRSWVSSLQRFFLFKNAPVFALGYYTNDALTPNANKLIKEAKQCLAQGKSLVKMREAEVAEAESIVKMAKSELAEVKRMRKIMLDPYNARLEELIEMKQAERHLQEETERSYIRGNGSEEAI</sequence>
<protein>
    <submittedName>
        <fullName evidence="4">Uncharacterized protein LOC104768145</fullName>
    </submittedName>
</protein>
<proteinExistence type="predicted"/>
<reference evidence="3" key="1">
    <citation type="journal article" date="2014" name="Nat. Commun.">
        <title>The emerging biofuel crop Camelina sativa retains a highly undifferentiated hexaploid genome structure.</title>
        <authorList>
            <person name="Kagale S."/>
            <person name="Koh C."/>
            <person name="Nixon J."/>
            <person name="Bollina V."/>
            <person name="Clarke W.E."/>
            <person name="Tuteja R."/>
            <person name="Spillane C."/>
            <person name="Robinson S.J."/>
            <person name="Links M.G."/>
            <person name="Clarke C."/>
            <person name="Higgins E.E."/>
            <person name="Huebert T."/>
            <person name="Sharpe A.G."/>
            <person name="Parkin I.A."/>
        </authorList>
    </citation>
    <scope>NUCLEOTIDE SEQUENCE [LARGE SCALE GENOMIC DNA]</scope>
    <source>
        <strain evidence="3">cv. DH55</strain>
    </source>
</reference>
<keyword evidence="3" id="KW-1185">Reference proteome</keyword>
<gene>
    <name evidence="4" type="primary">LOC104768145</name>
</gene>
<evidence type="ECO:0000256" key="1">
    <source>
        <dbReference type="SAM" id="Coils"/>
    </source>
</evidence>